<keyword evidence="3" id="KW-1185">Reference proteome</keyword>
<gene>
    <name evidence="2" type="ORF">SAMN05421759_101486</name>
</gene>
<protein>
    <submittedName>
        <fullName evidence="2">AAA domain-containing protein, putative AbiEii toxin, Type IV TA system</fullName>
    </submittedName>
</protein>
<dbReference type="PANTHER" id="PTHR32182">
    <property type="entry name" value="DNA REPLICATION AND REPAIR PROTEIN RECF"/>
    <property type="match status" value="1"/>
</dbReference>
<dbReference type="GO" id="GO:0006302">
    <property type="term" value="P:double-strand break repair"/>
    <property type="evidence" value="ECO:0007669"/>
    <property type="project" value="TreeGrafter"/>
</dbReference>
<dbReference type="PANTHER" id="PTHR32182:SF23">
    <property type="entry name" value="ATP BINDING PROTEIN"/>
    <property type="match status" value="1"/>
</dbReference>
<reference evidence="3" key="1">
    <citation type="submission" date="2017-01" db="EMBL/GenBank/DDBJ databases">
        <authorList>
            <person name="Varghese N."/>
            <person name="Submissions S."/>
        </authorList>
    </citation>
    <scope>NUCLEOTIDE SEQUENCE [LARGE SCALE GENOMIC DNA]</scope>
    <source>
        <strain evidence="3">DSM 29430</strain>
    </source>
</reference>
<dbReference type="AlphaFoldDB" id="A0A1N7K5Z8"/>
<evidence type="ECO:0000313" key="3">
    <source>
        <dbReference type="Proteomes" id="UP000186684"/>
    </source>
</evidence>
<dbReference type="STRING" id="633194.SAMN05421759_101486"/>
<dbReference type="RefSeq" id="WP_200798003.1">
    <property type="nucleotide sequence ID" value="NZ_FTOQ01000001.1"/>
</dbReference>
<dbReference type="InterPro" id="IPR003959">
    <property type="entry name" value="ATPase_AAA_core"/>
</dbReference>
<evidence type="ECO:0000313" key="2">
    <source>
        <dbReference type="EMBL" id="SIS57045.1"/>
    </source>
</evidence>
<name>A0A1N7K5Z8_9RHOB</name>
<dbReference type="EMBL" id="FTOQ01000001">
    <property type="protein sequence ID" value="SIS57045.1"/>
    <property type="molecule type" value="Genomic_DNA"/>
</dbReference>
<dbReference type="Proteomes" id="UP000186684">
    <property type="component" value="Unassembled WGS sequence"/>
</dbReference>
<dbReference type="SUPFAM" id="SSF52540">
    <property type="entry name" value="P-loop containing nucleoside triphosphate hydrolases"/>
    <property type="match status" value="1"/>
</dbReference>
<evidence type="ECO:0000259" key="1">
    <source>
        <dbReference type="Pfam" id="PF13304"/>
    </source>
</evidence>
<proteinExistence type="predicted"/>
<dbReference type="GO" id="GO:0000731">
    <property type="term" value="P:DNA synthesis involved in DNA repair"/>
    <property type="evidence" value="ECO:0007669"/>
    <property type="project" value="TreeGrafter"/>
</dbReference>
<dbReference type="Pfam" id="PF13304">
    <property type="entry name" value="AAA_21"/>
    <property type="match status" value="1"/>
</dbReference>
<dbReference type="InterPro" id="IPR027417">
    <property type="entry name" value="P-loop_NTPase"/>
</dbReference>
<feature type="domain" description="ATPase AAA-type core" evidence="1">
    <location>
        <begin position="495"/>
        <end position="580"/>
    </location>
</feature>
<dbReference type="GO" id="GO:0016887">
    <property type="term" value="F:ATP hydrolysis activity"/>
    <property type="evidence" value="ECO:0007669"/>
    <property type="project" value="InterPro"/>
</dbReference>
<accession>A0A1N7K5Z8</accession>
<organism evidence="2 3">
    <name type="scientific">Roseivivax lentus</name>
    <dbReference type="NCBI Taxonomy" id="633194"/>
    <lineage>
        <taxon>Bacteria</taxon>
        <taxon>Pseudomonadati</taxon>
        <taxon>Pseudomonadota</taxon>
        <taxon>Alphaproteobacteria</taxon>
        <taxon>Rhodobacterales</taxon>
        <taxon>Roseobacteraceae</taxon>
        <taxon>Roseivivax</taxon>
    </lineage>
</organism>
<dbReference type="GO" id="GO:0005524">
    <property type="term" value="F:ATP binding"/>
    <property type="evidence" value="ECO:0007669"/>
    <property type="project" value="InterPro"/>
</dbReference>
<sequence>MRFVDRSRVPVPKQVFSPPYREAGRKLQNYLALDEKERAQTRVPDRRLPETPPILPELLTLFDGKCAFCEEARSDLMPFRFRPPNGIDAPDLHDAHIYYAWMSDLWQNLYPICPDCYPTDHQAFPVDGTRMPIPSVEEYFEITMQNALDPELVRAERAVFLDPCADDPLGRDLVIGAADVLAGQLGGLTPRGTATIQHFNLNRPDLVQRRFAALDAAFRNAERDPDWRPEPTQDFLASITFMLDEARSGQAGRTMQELLVESGIPFSQLGVDAALKEAAAGAPEPAHTSARLTHIAIDSFKALSSVSLALPGPPDPDTAAALLILGENATGKSSLLEAVALAAIPDAARDRLGEKAERYLLDPRFMGVDWMAQRSTSEVRLTYSFGGSGPHASETERVMTVTPGGFFVTGPDMQTLPVFAYGAYRHYKSVQRAWREDRPVRSLFHSDDLLSNPEKWLLTLEEEYFDMVVRALRVVMGGGFRIIQREAARCLVVVEEDGVSLRTPLDTVSSGFRTILALTCDMMRWLMERYDFTTLEAARALVLIDEVEAHLHPRWKVSIMSGLRRAFPAMTFIVTTHDPLCLRGMRDGEVMVLQRVPGQTRDTDLPVFVDTLRELPDVTKLTIEQLLTSDLFDLFDTDDPRTGHAMADLADALALRRAAGDAGTALPEEAQATLRRFRTEVQGALPVGSTEVARIVEEAVADYVLAARNARAARRRELREETKARIRRALSREAG</sequence>
<dbReference type="Gene3D" id="3.40.50.300">
    <property type="entry name" value="P-loop containing nucleotide triphosphate hydrolases"/>
    <property type="match status" value="2"/>
</dbReference>